<evidence type="ECO:0000313" key="2">
    <source>
        <dbReference type="Proteomes" id="UP000292702"/>
    </source>
</evidence>
<accession>A0A4R0R9V2</accession>
<sequence length="224" mass="25858">MPILKLKKPSTLSEVEKALLKCSLRIQQAVLAEPEQETEEHLNWRRLVEAELFQAAGLLSLQPDSKIHVQLFAAWRGYLLAENTFSTLKMQEAVRDITEDTPFNLLDYPATDRAFRNMWWATFVPDENGIVSVQALQDRERCEQAQFDEWWKRMGVLGGEISDDKRVHYRQSGYALLQKIFDDGARDVMDATRQANEESCRRDQELSRNVFAAVLSSAKHEARE</sequence>
<gene>
    <name evidence="1" type="ORF">EIP91_010334</name>
</gene>
<dbReference type="Proteomes" id="UP000292702">
    <property type="component" value="Unassembled WGS sequence"/>
</dbReference>
<proteinExistence type="predicted"/>
<name>A0A4R0R9V2_9APHY</name>
<dbReference type="AlphaFoldDB" id="A0A4R0R9V2"/>
<dbReference type="EMBL" id="RWJN01000615">
    <property type="protein sequence ID" value="TCD60338.1"/>
    <property type="molecule type" value="Genomic_DNA"/>
</dbReference>
<comment type="caution">
    <text evidence="1">The sequence shown here is derived from an EMBL/GenBank/DDBJ whole genome shotgun (WGS) entry which is preliminary data.</text>
</comment>
<protein>
    <submittedName>
        <fullName evidence="1">Uncharacterized protein</fullName>
    </submittedName>
</protein>
<keyword evidence="2" id="KW-1185">Reference proteome</keyword>
<evidence type="ECO:0000313" key="1">
    <source>
        <dbReference type="EMBL" id="TCD60338.1"/>
    </source>
</evidence>
<organism evidence="1 2">
    <name type="scientific">Steccherinum ochraceum</name>
    <dbReference type="NCBI Taxonomy" id="92696"/>
    <lineage>
        <taxon>Eukaryota</taxon>
        <taxon>Fungi</taxon>
        <taxon>Dikarya</taxon>
        <taxon>Basidiomycota</taxon>
        <taxon>Agaricomycotina</taxon>
        <taxon>Agaricomycetes</taxon>
        <taxon>Polyporales</taxon>
        <taxon>Steccherinaceae</taxon>
        <taxon>Steccherinum</taxon>
    </lineage>
</organism>
<reference evidence="1 2" key="1">
    <citation type="submission" date="2018-11" db="EMBL/GenBank/DDBJ databases">
        <title>Genome assembly of Steccherinum ochraceum LE-BIN_3174, the white-rot fungus of the Steccherinaceae family (The Residual Polyporoid clade, Polyporales, Basidiomycota).</title>
        <authorList>
            <person name="Fedorova T.V."/>
            <person name="Glazunova O.A."/>
            <person name="Landesman E.O."/>
            <person name="Moiseenko K.V."/>
            <person name="Psurtseva N.V."/>
            <person name="Savinova O.S."/>
            <person name="Shakhova N.V."/>
            <person name="Tyazhelova T.V."/>
            <person name="Vasina D.V."/>
        </authorList>
    </citation>
    <scope>NUCLEOTIDE SEQUENCE [LARGE SCALE GENOMIC DNA]</scope>
    <source>
        <strain evidence="1 2">LE-BIN_3174</strain>
    </source>
</reference>